<dbReference type="AlphaFoldDB" id="A0A840EXZ4"/>
<sequence length="205" mass="22994">MWHYLWKRDQRDNRTLNAQIERAQRVADKNEPIRKRRFVRITGQTVGLDEQSIERARAATGYKGCVTDIAPMVLDGLAVVAANRDLWRVEQSFRIAKSDVRARPIFHHARDSIEAHLTIVSAALAVARDLQHTTGTSIKRIVQSLRTIHTAVIDIDGHKLTARTPLDDDAAAIIDALKSGTKEVQLRPKSATGWPSIRTCTCTSR</sequence>
<proteinExistence type="predicted"/>
<name>A0A840EXZ4_9ACTN</name>
<dbReference type="Proteomes" id="UP000551501">
    <property type="component" value="Unassembled WGS sequence"/>
</dbReference>
<protein>
    <submittedName>
        <fullName evidence="1">Transposase</fullName>
    </submittedName>
</protein>
<keyword evidence="2" id="KW-1185">Reference proteome</keyword>
<organism evidence="1 2">
    <name type="scientific">Gordonia humi</name>
    <dbReference type="NCBI Taxonomy" id="686429"/>
    <lineage>
        <taxon>Bacteria</taxon>
        <taxon>Bacillati</taxon>
        <taxon>Actinomycetota</taxon>
        <taxon>Actinomycetes</taxon>
        <taxon>Mycobacteriales</taxon>
        <taxon>Gordoniaceae</taxon>
        <taxon>Gordonia</taxon>
    </lineage>
</organism>
<accession>A0A840EXZ4</accession>
<dbReference type="EMBL" id="JACIFP010000001">
    <property type="protein sequence ID" value="MBB4135208.1"/>
    <property type="molecule type" value="Genomic_DNA"/>
</dbReference>
<comment type="caution">
    <text evidence="1">The sequence shown here is derived from an EMBL/GenBank/DDBJ whole genome shotgun (WGS) entry which is preliminary data.</text>
</comment>
<reference evidence="1 2" key="1">
    <citation type="submission" date="2020-08" db="EMBL/GenBank/DDBJ databases">
        <title>Sequencing the genomes of 1000 actinobacteria strains.</title>
        <authorList>
            <person name="Klenk H.-P."/>
        </authorList>
    </citation>
    <scope>NUCLEOTIDE SEQUENCE [LARGE SCALE GENOMIC DNA]</scope>
    <source>
        <strain evidence="1 2">DSM 45298</strain>
    </source>
</reference>
<gene>
    <name evidence="1" type="ORF">BKA16_001760</name>
</gene>
<dbReference type="RefSeq" id="WP_183370281.1">
    <property type="nucleotide sequence ID" value="NZ_JBHRTY010000001.1"/>
</dbReference>
<evidence type="ECO:0000313" key="2">
    <source>
        <dbReference type="Proteomes" id="UP000551501"/>
    </source>
</evidence>
<evidence type="ECO:0000313" key="1">
    <source>
        <dbReference type="EMBL" id="MBB4135208.1"/>
    </source>
</evidence>